<organism evidence="4 5">
    <name type="scientific">Tanacetum coccineum</name>
    <dbReference type="NCBI Taxonomy" id="301880"/>
    <lineage>
        <taxon>Eukaryota</taxon>
        <taxon>Viridiplantae</taxon>
        <taxon>Streptophyta</taxon>
        <taxon>Embryophyta</taxon>
        <taxon>Tracheophyta</taxon>
        <taxon>Spermatophyta</taxon>
        <taxon>Magnoliopsida</taxon>
        <taxon>eudicotyledons</taxon>
        <taxon>Gunneridae</taxon>
        <taxon>Pentapetalae</taxon>
        <taxon>asterids</taxon>
        <taxon>campanulids</taxon>
        <taxon>Asterales</taxon>
        <taxon>Asteraceae</taxon>
        <taxon>Asteroideae</taxon>
        <taxon>Anthemideae</taxon>
        <taxon>Anthemidinae</taxon>
        <taxon>Tanacetum</taxon>
    </lineage>
</organism>
<dbReference type="PANTHER" id="PTHR48258">
    <property type="entry name" value="DUF4218 DOMAIN-CONTAINING PROTEIN-RELATED"/>
    <property type="match status" value="1"/>
</dbReference>
<protein>
    <submittedName>
        <fullName evidence="4">Transposase-associated domain-containing protein</fullName>
    </submittedName>
</protein>
<dbReference type="Pfam" id="PF02992">
    <property type="entry name" value="Transposase_21"/>
    <property type="match status" value="1"/>
</dbReference>
<keyword evidence="5" id="KW-1185">Reference proteome</keyword>
<evidence type="ECO:0000313" key="5">
    <source>
        <dbReference type="Proteomes" id="UP001151760"/>
    </source>
</evidence>
<dbReference type="InterPro" id="IPR004242">
    <property type="entry name" value="Transposase_21"/>
</dbReference>
<sequence length="746" mass="86158">MKSLTSKVCPPAIVKLLNLKGKYGASDKFFTELLGLLKKMLPAGNEMVEKTYQAKKLMRMMGSGYKKIHISRWKVDNKTHKVYENIPAKAWRTIDEKFPEIAKDPRNLRLGISADGVDVNSGTRHHSVWPVLSVIYNLPPWLCMKRKFIMLSVLISGYPGNDIDVFLEPLVDDLHTLFETGVDTYDASTKENFNLRAVMLWTKRLPCTSILEEIQHLVSKAKSELAKCFPGKTKDGMNARLDLAELGIKPELFARQEEDKTTLPPAGYTLTNAEKDIFCETLSNIRVPQGYCSNFSSLVSLKDRKLIGLKSHDYHMLMQEFLPIAIRSIMHPPTRYAIIRFCFFFKFICRKEISLQELDKMQLELVVTLCLLEKFFPPSFFDIMIHLTVHLTREVKLCGPICFRWMYPFERCMKVIKGHVRNRNRPEGCIAEETIAEETIEFFREYHKTMKTIGIPPDKHVTNENEDGKPLSAGKSSEVSGEVFQKAHLYVIQNTDEIVPYIERHKQVLKTKNPGKRIALLENEHSKSFAKWLREEVERELAISKDSVSETVRWISYGPRATIVKYEAYNINGYTFRTKSNDGIVYQNSGVSVEAVDLHISKEVATTRKAFYYGVLQEIWVLDYRFRQIPLFKCDWVNHKAGGVKHDPNLGYTLVDLNSLGHKDDPFILASQARQVFYVKDQIDKKLSIVFRTPTKNYKDTYDEVDEEFSTVIHEHNDNILPRVNRRDLGNESQNDYYRTDCEEPI</sequence>
<dbReference type="Pfam" id="PF13960">
    <property type="entry name" value="DUF4218"/>
    <property type="match status" value="1"/>
</dbReference>
<dbReference type="EMBL" id="BQNB010020310">
    <property type="protein sequence ID" value="GJT94600.1"/>
    <property type="molecule type" value="Genomic_DNA"/>
</dbReference>
<evidence type="ECO:0000256" key="1">
    <source>
        <dbReference type="SAM" id="MobiDB-lite"/>
    </source>
</evidence>
<accession>A0ABQ5I3D1</accession>
<comment type="caution">
    <text evidence="4">The sequence shown here is derived from an EMBL/GenBank/DDBJ whole genome shotgun (WGS) entry which is preliminary data.</text>
</comment>
<gene>
    <name evidence="4" type="ORF">Tco_1090118</name>
</gene>
<reference evidence="4" key="1">
    <citation type="journal article" date="2022" name="Int. J. Mol. Sci.">
        <title>Draft Genome of Tanacetum Coccineum: Genomic Comparison of Closely Related Tanacetum-Family Plants.</title>
        <authorList>
            <person name="Yamashiro T."/>
            <person name="Shiraishi A."/>
            <person name="Nakayama K."/>
            <person name="Satake H."/>
        </authorList>
    </citation>
    <scope>NUCLEOTIDE SEQUENCE</scope>
</reference>
<dbReference type="Pfam" id="PF13952">
    <property type="entry name" value="DUF4216"/>
    <property type="match status" value="1"/>
</dbReference>
<reference evidence="4" key="2">
    <citation type="submission" date="2022-01" db="EMBL/GenBank/DDBJ databases">
        <authorList>
            <person name="Yamashiro T."/>
            <person name="Shiraishi A."/>
            <person name="Satake H."/>
            <person name="Nakayama K."/>
        </authorList>
    </citation>
    <scope>NUCLEOTIDE SEQUENCE</scope>
</reference>
<name>A0ABQ5I3D1_9ASTR</name>
<feature type="domain" description="DUF4216" evidence="2">
    <location>
        <begin position="622"/>
        <end position="688"/>
    </location>
</feature>
<evidence type="ECO:0000313" key="4">
    <source>
        <dbReference type="EMBL" id="GJT94600.1"/>
    </source>
</evidence>
<feature type="compositionally biased region" description="Basic and acidic residues" evidence="1">
    <location>
        <begin position="457"/>
        <end position="469"/>
    </location>
</feature>
<evidence type="ECO:0000259" key="2">
    <source>
        <dbReference type="Pfam" id="PF13952"/>
    </source>
</evidence>
<feature type="region of interest" description="Disordered" evidence="1">
    <location>
        <begin position="454"/>
        <end position="476"/>
    </location>
</feature>
<evidence type="ECO:0000259" key="3">
    <source>
        <dbReference type="Pfam" id="PF13960"/>
    </source>
</evidence>
<dbReference type="Proteomes" id="UP001151760">
    <property type="component" value="Unassembled WGS sequence"/>
</dbReference>
<dbReference type="PANTHER" id="PTHR48258:SF9">
    <property type="entry name" value="OS01G0348150 PROTEIN"/>
    <property type="match status" value="1"/>
</dbReference>
<dbReference type="InterPro" id="IPR025452">
    <property type="entry name" value="DUF4218"/>
</dbReference>
<proteinExistence type="predicted"/>
<dbReference type="InterPro" id="IPR025312">
    <property type="entry name" value="DUF4216"/>
</dbReference>
<feature type="domain" description="DUF4218" evidence="3">
    <location>
        <begin position="348"/>
        <end position="452"/>
    </location>
</feature>